<proteinExistence type="predicted"/>
<dbReference type="AlphaFoldDB" id="A0AAV3WIV8"/>
<comment type="caution">
    <text evidence="1">The sequence shown here is derived from an EMBL/GenBank/DDBJ whole genome shotgun (WGS) entry which is preliminary data.</text>
</comment>
<organism evidence="1 2">
    <name type="scientific">Microseira wollei NIES-4236</name>
    <dbReference type="NCBI Taxonomy" id="2530354"/>
    <lineage>
        <taxon>Bacteria</taxon>
        <taxon>Bacillati</taxon>
        <taxon>Cyanobacteriota</taxon>
        <taxon>Cyanophyceae</taxon>
        <taxon>Oscillatoriophycideae</taxon>
        <taxon>Aerosakkonematales</taxon>
        <taxon>Aerosakkonemataceae</taxon>
        <taxon>Microseira</taxon>
    </lineage>
</organism>
<keyword evidence="2" id="KW-1185">Reference proteome</keyword>
<protein>
    <submittedName>
        <fullName evidence="1">Uncharacterized protein</fullName>
    </submittedName>
</protein>
<evidence type="ECO:0000313" key="1">
    <source>
        <dbReference type="EMBL" id="GET39669.1"/>
    </source>
</evidence>
<sequence>MPPFREALANQLTEEVYAQMEEEFFEMGGDFLAFVANFSGEEREFRVKFLEEWDRRNKH</sequence>
<reference evidence="1" key="1">
    <citation type="submission" date="2019-10" db="EMBL/GenBank/DDBJ databases">
        <title>Draft genome sequece of Microseira wollei NIES-4236.</title>
        <authorList>
            <person name="Yamaguchi H."/>
            <person name="Suzuki S."/>
            <person name="Kawachi M."/>
        </authorList>
    </citation>
    <scope>NUCLEOTIDE SEQUENCE</scope>
    <source>
        <strain evidence="1">NIES-4236</strain>
    </source>
</reference>
<gene>
    <name evidence="1" type="ORF">MiSe_44400</name>
</gene>
<name>A0AAV3WIV8_9CYAN</name>
<dbReference type="Proteomes" id="UP001050975">
    <property type="component" value="Unassembled WGS sequence"/>
</dbReference>
<dbReference type="EMBL" id="BLAY01000071">
    <property type="protein sequence ID" value="GET39669.1"/>
    <property type="molecule type" value="Genomic_DNA"/>
</dbReference>
<evidence type="ECO:0000313" key="2">
    <source>
        <dbReference type="Proteomes" id="UP001050975"/>
    </source>
</evidence>
<dbReference type="RefSeq" id="WP_226585151.1">
    <property type="nucleotide sequence ID" value="NZ_BLAY01000071.1"/>
</dbReference>
<accession>A0AAV3WIV8</accession>